<gene>
    <name evidence="1" type="ORF">OPT61_g5927</name>
</gene>
<dbReference type="Proteomes" id="UP001153331">
    <property type="component" value="Unassembled WGS sequence"/>
</dbReference>
<keyword evidence="2" id="KW-1185">Reference proteome</keyword>
<evidence type="ECO:0000313" key="2">
    <source>
        <dbReference type="Proteomes" id="UP001153331"/>
    </source>
</evidence>
<dbReference type="EMBL" id="JAPHNI010000401">
    <property type="protein sequence ID" value="KAJ8111491.1"/>
    <property type="molecule type" value="Genomic_DNA"/>
</dbReference>
<protein>
    <submittedName>
        <fullName evidence="1">Uncharacterized protein</fullName>
    </submittedName>
</protein>
<proteinExistence type="predicted"/>
<accession>A0ACC2I8I4</accession>
<name>A0ACC2I8I4_9PLEO</name>
<reference evidence="1" key="1">
    <citation type="submission" date="2022-11" db="EMBL/GenBank/DDBJ databases">
        <title>Genome Sequence of Boeremia exigua.</title>
        <authorList>
            <person name="Buettner E."/>
        </authorList>
    </citation>
    <scope>NUCLEOTIDE SEQUENCE</scope>
    <source>
        <strain evidence="1">CU02</strain>
    </source>
</reference>
<sequence length="161" mass="17868">MIPTPRRFLLMILMVTGISTLTLGILAQFYILTKPTLRRYTIYCIYETTLLIIFANLPFLTSLVVTTTPARIREFSRNFSVSRDGTHMSLPPWPHSRQLSVQNIGVPSMRSSGMGSAATVTSGVTEKKEWMRATPVTRPENAKDGLSAVERPGSGKGWPLP</sequence>
<comment type="caution">
    <text evidence="1">The sequence shown here is derived from an EMBL/GenBank/DDBJ whole genome shotgun (WGS) entry which is preliminary data.</text>
</comment>
<evidence type="ECO:0000313" key="1">
    <source>
        <dbReference type="EMBL" id="KAJ8111491.1"/>
    </source>
</evidence>
<organism evidence="1 2">
    <name type="scientific">Boeremia exigua</name>
    <dbReference type="NCBI Taxonomy" id="749465"/>
    <lineage>
        <taxon>Eukaryota</taxon>
        <taxon>Fungi</taxon>
        <taxon>Dikarya</taxon>
        <taxon>Ascomycota</taxon>
        <taxon>Pezizomycotina</taxon>
        <taxon>Dothideomycetes</taxon>
        <taxon>Pleosporomycetidae</taxon>
        <taxon>Pleosporales</taxon>
        <taxon>Pleosporineae</taxon>
        <taxon>Didymellaceae</taxon>
        <taxon>Boeremia</taxon>
    </lineage>
</organism>